<dbReference type="GO" id="GO:0008270">
    <property type="term" value="F:zinc ion binding"/>
    <property type="evidence" value="ECO:0007669"/>
    <property type="project" value="InterPro"/>
</dbReference>
<evidence type="ECO:0000256" key="4">
    <source>
        <dbReference type="ARBA" id="ARBA00023125"/>
    </source>
</evidence>
<sequence length="720" mass="79655">MEQQEAQAAVVRRRRRPAVSCVTCRRRKIRCDRKEPCSNCLKSKDSTCSYRDRAPPPAPVLLSPPSTTATTTTSTSATSQTNDCANEDHDELDVATCFSLTAPPTPLRRVDTAILGIAGTFHIHHESRQGQPNVGAVSITHKTRYCGQSHWVNSIALVRDMFSILEPHFRNNKSHLFECMQDCKSLSRTLKARAPSYWPCETTFTPPQDHENLLESYISTSESLFRVLHIPSITRDFHALCTSASSSTNTTFLVQAKLICAIGAAHTDTVLRQEATQWVQEAQLWLSKPDFKHQLTLQHLQSHILLLLAQNAVCIGEDMIWVSVGSLVRRAMYMGLHRDGVTGTSPNSNLFSIEMRRRLWNTILELSVQSSLDSGGPPLVSVSDFDTKPPSNLNDEDLASDNASPKPEATFTSTTISIALRKTIPVRLAIVKFLNDLSSPGDYQTALKLDSDFRGAYSVLAKFLSPFSHSGNATVTNVNRHAVVTHINLLLRRHLLALHLPFLLPALSQPEFSFSRMVVVDTCHRLWRDVFPTAGSGASNIVTTASCFRAISVQVIIVLSAHLRAELNDPIFGGMVREDLLEILEEAKRWTWRCIEGRETNVKGYLFACLIKANVDAMREGLAQPEVVQRCVQAAEGAMCKAKGVLVRRLQTMTDTEPSTVVSIAADDQGPSFGGGNKEWEQLQQTFDFFGDADGLQGNTGTALVDGDDWFLNFGNGLFM</sequence>
<keyword evidence="2" id="KW-0862">Zinc</keyword>
<evidence type="ECO:0000256" key="2">
    <source>
        <dbReference type="ARBA" id="ARBA00022833"/>
    </source>
</evidence>
<dbReference type="GO" id="GO:0001228">
    <property type="term" value="F:DNA-binding transcription activator activity, RNA polymerase II-specific"/>
    <property type="evidence" value="ECO:0007669"/>
    <property type="project" value="TreeGrafter"/>
</dbReference>
<keyword evidence="6" id="KW-0539">Nucleus</keyword>
<name>A0AAN6XQJ1_9PEZI</name>
<dbReference type="Pfam" id="PF00172">
    <property type="entry name" value="Zn_clus"/>
    <property type="match status" value="1"/>
</dbReference>
<dbReference type="InterPro" id="IPR051430">
    <property type="entry name" value="Fungal_TF_Env_Response"/>
</dbReference>
<dbReference type="SMART" id="SM00906">
    <property type="entry name" value="Fungal_trans"/>
    <property type="match status" value="1"/>
</dbReference>
<dbReference type="PANTHER" id="PTHR31944:SF131">
    <property type="entry name" value="HEME-RESPONSIVE ZINC FINGER TRANSCRIPTION FACTOR HAP1"/>
    <property type="match status" value="1"/>
</dbReference>
<dbReference type="PROSITE" id="PS00463">
    <property type="entry name" value="ZN2_CY6_FUNGAL_1"/>
    <property type="match status" value="1"/>
</dbReference>
<organism evidence="9 10">
    <name type="scientific">Triangularia verruculosa</name>
    <dbReference type="NCBI Taxonomy" id="2587418"/>
    <lineage>
        <taxon>Eukaryota</taxon>
        <taxon>Fungi</taxon>
        <taxon>Dikarya</taxon>
        <taxon>Ascomycota</taxon>
        <taxon>Pezizomycotina</taxon>
        <taxon>Sordariomycetes</taxon>
        <taxon>Sordariomycetidae</taxon>
        <taxon>Sordariales</taxon>
        <taxon>Podosporaceae</taxon>
        <taxon>Triangularia</taxon>
    </lineage>
</organism>
<protein>
    <submittedName>
        <fullName evidence="9">Transcription factor</fullName>
    </submittedName>
</protein>
<dbReference type="GO" id="GO:0006351">
    <property type="term" value="P:DNA-templated transcription"/>
    <property type="evidence" value="ECO:0007669"/>
    <property type="project" value="InterPro"/>
</dbReference>
<dbReference type="PROSITE" id="PS50048">
    <property type="entry name" value="ZN2_CY6_FUNGAL_2"/>
    <property type="match status" value="1"/>
</dbReference>
<dbReference type="CDD" id="cd12148">
    <property type="entry name" value="fungal_TF_MHR"/>
    <property type="match status" value="1"/>
</dbReference>
<evidence type="ECO:0000256" key="1">
    <source>
        <dbReference type="ARBA" id="ARBA00022723"/>
    </source>
</evidence>
<dbReference type="InterPro" id="IPR036864">
    <property type="entry name" value="Zn2-C6_fun-type_DNA-bd_sf"/>
</dbReference>
<dbReference type="InterPro" id="IPR001138">
    <property type="entry name" value="Zn2Cys6_DnaBD"/>
</dbReference>
<dbReference type="AlphaFoldDB" id="A0AAN6XQJ1"/>
<keyword evidence="4" id="KW-0238">DNA-binding</keyword>
<gene>
    <name evidence="9" type="ORF">QBC40DRAFT_216574</name>
</gene>
<evidence type="ECO:0000313" key="9">
    <source>
        <dbReference type="EMBL" id="KAK4204765.1"/>
    </source>
</evidence>
<evidence type="ECO:0000313" key="10">
    <source>
        <dbReference type="Proteomes" id="UP001303160"/>
    </source>
</evidence>
<dbReference type="InterPro" id="IPR007219">
    <property type="entry name" value="XnlR_reg_dom"/>
</dbReference>
<evidence type="ECO:0000256" key="5">
    <source>
        <dbReference type="ARBA" id="ARBA00023163"/>
    </source>
</evidence>
<dbReference type="PANTHER" id="PTHR31944">
    <property type="entry name" value="HEME-RESPONSIVE ZINC FINGER TRANSCRIPTION FACTOR HAP1"/>
    <property type="match status" value="1"/>
</dbReference>
<keyword evidence="10" id="KW-1185">Reference proteome</keyword>
<keyword evidence="5" id="KW-0804">Transcription</keyword>
<evidence type="ECO:0000256" key="3">
    <source>
        <dbReference type="ARBA" id="ARBA00023015"/>
    </source>
</evidence>
<proteinExistence type="predicted"/>
<evidence type="ECO:0000256" key="6">
    <source>
        <dbReference type="ARBA" id="ARBA00023242"/>
    </source>
</evidence>
<feature type="region of interest" description="Disordered" evidence="7">
    <location>
        <begin position="46"/>
        <end position="83"/>
    </location>
</feature>
<accession>A0AAN6XQJ1</accession>
<dbReference type="GO" id="GO:0005634">
    <property type="term" value="C:nucleus"/>
    <property type="evidence" value="ECO:0007669"/>
    <property type="project" value="TreeGrafter"/>
</dbReference>
<dbReference type="Gene3D" id="4.10.240.10">
    <property type="entry name" value="Zn(2)-C6 fungal-type DNA-binding domain"/>
    <property type="match status" value="1"/>
</dbReference>
<dbReference type="Proteomes" id="UP001303160">
    <property type="component" value="Unassembled WGS sequence"/>
</dbReference>
<evidence type="ECO:0000256" key="7">
    <source>
        <dbReference type="SAM" id="MobiDB-lite"/>
    </source>
</evidence>
<dbReference type="Pfam" id="PF04082">
    <property type="entry name" value="Fungal_trans"/>
    <property type="match status" value="1"/>
</dbReference>
<keyword evidence="1" id="KW-0479">Metal-binding</keyword>
<reference evidence="9" key="1">
    <citation type="journal article" date="2023" name="Mol. Phylogenet. Evol.">
        <title>Genome-scale phylogeny and comparative genomics of the fungal order Sordariales.</title>
        <authorList>
            <person name="Hensen N."/>
            <person name="Bonometti L."/>
            <person name="Westerberg I."/>
            <person name="Brannstrom I.O."/>
            <person name="Guillou S."/>
            <person name="Cros-Aarteil S."/>
            <person name="Calhoun S."/>
            <person name="Haridas S."/>
            <person name="Kuo A."/>
            <person name="Mondo S."/>
            <person name="Pangilinan J."/>
            <person name="Riley R."/>
            <person name="LaButti K."/>
            <person name="Andreopoulos B."/>
            <person name="Lipzen A."/>
            <person name="Chen C."/>
            <person name="Yan M."/>
            <person name="Daum C."/>
            <person name="Ng V."/>
            <person name="Clum A."/>
            <person name="Steindorff A."/>
            <person name="Ohm R.A."/>
            <person name="Martin F."/>
            <person name="Silar P."/>
            <person name="Natvig D.O."/>
            <person name="Lalanne C."/>
            <person name="Gautier V."/>
            <person name="Ament-Velasquez S.L."/>
            <person name="Kruys A."/>
            <person name="Hutchinson M.I."/>
            <person name="Powell A.J."/>
            <person name="Barry K."/>
            <person name="Miller A.N."/>
            <person name="Grigoriev I.V."/>
            <person name="Debuchy R."/>
            <person name="Gladieux P."/>
            <person name="Hiltunen Thoren M."/>
            <person name="Johannesson H."/>
        </authorList>
    </citation>
    <scope>NUCLEOTIDE SEQUENCE</scope>
    <source>
        <strain evidence="9">CBS 315.58</strain>
    </source>
</reference>
<dbReference type="SMART" id="SM00066">
    <property type="entry name" value="GAL4"/>
    <property type="match status" value="1"/>
</dbReference>
<keyword evidence="3" id="KW-0805">Transcription regulation</keyword>
<dbReference type="CDD" id="cd00067">
    <property type="entry name" value="GAL4"/>
    <property type="match status" value="1"/>
</dbReference>
<comment type="caution">
    <text evidence="9">The sequence shown here is derived from an EMBL/GenBank/DDBJ whole genome shotgun (WGS) entry which is preliminary data.</text>
</comment>
<dbReference type="EMBL" id="MU863880">
    <property type="protein sequence ID" value="KAK4204765.1"/>
    <property type="molecule type" value="Genomic_DNA"/>
</dbReference>
<feature type="domain" description="Zn(2)-C6 fungal-type" evidence="8">
    <location>
        <begin position="20"/>
        <end position="50"/>
    </location>
</feature>
<evidence type="ECO:0000259" key="8">
    <source>
        <dbReference type="PROSITE" id="PS50048"/>
    </source>
</evidence>
<dbReference type="GO" id="GO:0000978">
    <property type="term" value="F:RNA polymerase II cis-regulatory region sequence-specific DNA binding"/>
    <property type="evidence" value="ECO:0007669"/>
    <property type="project" value="TreeGrafter"/>
</dbReference>
<reference evidence="9" key="2">
    <citation type="submission" date="2023-05" db="EMBL/GenBank/DDBJ databases">
        <authorList>
            <consortium name="Lawrence Berkeley National Laboratory"/>
            <person name="Steindorff A."/>
            <person name="Hensen N."/>
            <person name="Bonometti L."/>
            <person name="Westerberg I."/>
            <person name="Brannstrom I.O."/>
            <person name="Guillou S."/>
            <person name="Cros-Aarteil S."/>
            <person name="Calhoun S."/>
            <person name="Haridas S."/>
            <person name="Kuo A."/>
            <person name="Mondo S."/>
            <person name="Pangilinan J."/>
            <person name="Riley R."/>
            <person name="Labutti K."/>
            <person name="Andreopoulos B."/>
            <person name="Lipzen A."/>
            <person name="Chen C."/>
            <person name="Yanf M."/>
            <person name="Daum C."/>
            <person name="Ng V."/>
            <person name="Clum A."/>
            <person name="Ohm R."/>
            <person name="Martin F."/>
            <person name="Silar P."/>
            <person name="Natvig D."/>
            <person name="Lalanne C."/>
            <person name="Gautier V."/>
            <person name="Ament-Velasquez S.L."/>
            <person name="Kruys A."/>
            <person name="Hutchinson M.I."/>
            <person name="Powell A.J."/>
            <person name="Barry K."/>
            <person name="Miller A.N."/>
            <person name="Grigoriev I.V."/>
            <person name="Debuchy R."/>
            <person name="Gladieux P."/>
            <person name="Thoren M.H."/>
            <person name="Johannesson H."/>
        </authorList>
    </citation>
    <scope>NUCLEOTIDE SEQUENCE</scope>
    <source>
        <strain evidence="9">CBS 315.58</strain>
    </source>
</reference>
<feature type="compositionally biased region" description="Low complexity" evidence="7">
    <location>
        <begin position="60"/>
        <end position="79"/>
    </location>
</feature>
<dbReference type="SUPFAM" id="SSF57701">
    <property type="entry name" value="Zn2/Cys6 DNA-binding domain"/>
    <property type="match status" value="1"/>
</dbReference>